<accession>A0A2N5N4U3</accession>
<evidence type="ECO:0000259" key="6">
    <source>
        <dbReference type="SMART" id="SM00363"/>
    </source>
</evidence>
<dbReference type="Gene3D" id="3.30.70.1560">
    <property type="entry name" value="Alpha-L RNA-binding motif"/>
    <property type="match status" value="1"/>
</dbReference>
<dbReference type="InterPro" id="IPR050343">
    <property type="entry name" value="RsuA_PseudoU_synthase"/>
</dbReference>
<dbReference type="Gene3D" id="3.30.70.580">
    <property type="entry name" value="Pseudouridine synthase I, catalytic domain, N-terminal subdomain"/>
    <property type="match status" value="1"/>
</dbReference>
<dbReference type="InterPro" id="IPR020103">
    <property type="entry name" value="PsdUridine_synth_cat_dom_sf"/>
</dbReference>
<dbReference type="Pfam" id="PF00849">
    <property type="entry name" value="PseudoU_synth_2"/>
    <property type="match status" value="1"/>
</dbReference>
<dbReference type="InterPro" id="IPR042092">
    <property type="entry name" value="PsdUridine_s_RsuA/RluB/E/F_cat"/>
</dbReference>
<evidence type="ECO:0000256" key="1">
    <source>
        <dbReference type="ARBA" id="ARBA00008348"/>
    </source>
</evidence>
<dbReference type="InterPro" id="IPR006145">
    <property type="entry name" value="PsdUridine_synth_RsuA/RluA"/>
</dbReference>
<proteinExistence type="inferred from homology"/>
<dbReference type="RefSeq" id="WP_028599523.1">
    <property type="nucleotide sequence ID" value="NZ_BIMM01000065.1"/>
</dbReference>
<dbReference type="EMBL" id="NFEZ01000004">
    <property type="protein sequence ID" value="PLT45361.1"/>
    <property type="molecule type" value="Genomic_DNA"/>
</dbReference>
<sequence length="266" mass="29463">MSRRIRLDKLLSSMGHGSRAEIKRIVKAGRVAVDGRTEKDSGRVLDPEQEKVELDGQAVLFRDKIYLMLHKPPGVISATEDGRERTVIDLLAPEDRVLEPFPVGRLDKDTVGLLLLTNDGQLAHELLAPRKHVPKTYEALVRSAEPVGEREAELFRSGIELDDGYVTMPAELETLGCKEAGADDPGEETDGGALSSVRLTIREGKFHQVKRMFQAAGGRVVHLKRVSMGPLVLDDRLPIGTYRELTEAELASLQPDALKAYRENLR</sequence>
<dbReference type="CDD" id="cd02553">
    <property type="entry name" value="PseudoU_synth_RsuA"/>
    <property type="match status" value="1"/>
</dbReference>
<dbReference type="SMART" id="SM00363">
    <property type="entry name" value="S4"/>
    <property type="match status" value="1"/>
</dbReference>
<evidence type="ECO:0000313" key="7">
    <source>
        <dbReference type="EMBL" id="PLT45361.1"/>
    </source>
</evidence>
<dbReference type="NCBIfam" id="TIGR00093">
    <property type="entry name" value="pseudouridine synthase"/>
    <property type="match status" value="1"/>
</dbReference>
<evidence type="ECO:0000256" key="2">
    <source>
        <dbReference type="ARBA" id="ARBA00022884"/>
    </source>
</evidence>
<comment type="caution">
    <text evidence="7">The sequence shown here is derived from an EMBL/GenBank/DDBJ whole genome shotgun (WGS) entry which is preliminary data.</text>
</comment>
<dbReference type="SUPFAM" id="SSF55120">
    <property type="entry name" value="Pseudouridine synthase"/>
    <property type="match status" value="1"/>
</dbReference>
<dbReference type="PROSITE" id="PS01149">
    <property type="entry name" value="PSI_RSU"/>
    <property type="match status" value="1"/>
</dbReference>
<keyword evidence="2 4" id="KW-0694">RNA-binding</keyword>
<name>A0A2N5N4U3_9BACL</name>
<dbReference type="OrthoDB" id="9807213at2"/>
<evidence type="ECO:0000256" key="5">
    <source>
        <dbReference type="RuleBase" id="RU003887"/>
    </source>
</evidence>
<dbReference type="Proteomes" id="UP000234789">
    <property type="component" value="Unassembled WGS sequence"/>
</dbReference>
<evidence type="ECO:0000256" key="4">
    <source>
        <dbReference type="PROSITE-ProRule" id="PRU00182"/>
    </source>
</evidence>
<evidence type="ECO:0000256" key="3">
    <source>
        <dbReference type="ARBA" id="ARBA00023235"/>
    </source>
</evidence>
<keyword evidence="3 5" id="KW-0413">Isomerase</keyword>
<dbReference type="AlphaFoldDB" id="A0A2N5N4U3"/>
<dbReference type="Pfam" id="PF01479">
    <property type="entry name" value="S4"/>
    <property type="match status" value="1"/>
</dbReference>
<dbReference type="PROSITE" id="PS50889">
    <property type="entry name" value="S4"/>
    <property type="match status" value="1"/>
</dbReference>
<reference evidence="7 8" key="1">
    <citation type="submission" date="2017-05" db="EMBL/GenBank/DDBJ databases">
        <title>Functional genome analysis of Paenibacillus pasadenensis strain R16: insights on endophytic life style and antifungal activity.</title>
        <authorList>
            <person name="Passera A."/>
            <person name="Marcolungo L."/>
            <person name="Casati P."/>
            <person name="Brasca M."/>
            <person name="Quaglino F."/>
            <person name="Delledonne M."/>
        </authorList>
    </citation>
    <scope>NUCLEOTIDE SEQUENCE [LARGE SCALE GENOMIC DNA]</scope>
    <source>
        <strain evidence="7 8">R16</strain>
    </source>
</reference>
<dbReference type="PANTHER" id="PTHR47683">
    <property type="entry name" value="PSEUDOURIDINE SYNTHASE FAMILY PROTEIN-RELATED"/>
    <property type="match status" value="1"/>
</dbReference>
<dbReference type="CDD" id="cd00165">
    <property type="entry name" value="S4"/>
    <property type="match status" value="1"/>
</dbReference>
<dbReference type="InterPro" id="IPR000748">
    <property type="entry name" value="PsdUridine_synth_RsuA/RluB/E/F"/>
</dbReference>
<dbReference type="Gene3D" id="3.10.290.10">
    <property type="entry name" value="RNA-binding S4 domain"/>
    <property type="match status" value="1"/>
</dbReference>
<dbReference type="GO" id="GO:0000455">
    <property type="term" value="P:enzyme-directed rRNA pseudouridine synthesis"/>
    <property type="evidence" value="ECO:0007669"/>
    <property type="project" value="UniProtKB-ARBA"/>
</dbReference>
<dbReference type="GO" id="GO:0003723">
    <property type="term" value="F:RNA binding"/>
    <property type="evidence" value="ECO:0007669"/>
    <property type="project" value="UniProtKB-KW"/>
</dbReference>
<feature type="domain" description="RNA-binding S4" evidence="6">
    <location>
        <begin position="5"/>
        <end position="65"/>
    </location>
</feature>
<dbReference type="InterPro" id="IPR002942">
    <property type="entry name" value="S4_RNA-bd"/>
</dbReference>
<dbReference type="InterPro" id="IPR020094">
    <property type="entry name" value="TruA/RsuA/RluB/E/F_N"/>
</dbReference>
<gene>
    <name evidence="7" type="ORF">B8V81_3792</name>
</gene>
<dbReference type="InterPro" id="IPR018496">
    <property type="entry name" value="PsdUridine_synth_RsuA/RluB_CS"/>
</dbReference>
<dbReference type="PANTHER" id="PTHR47683:SF4">
    <property type="entry name" value="PSEUDOURIDINE SYNTHASE"/>
    <property type="match status" value="1"/>
</dbReference>
<protein>
    <recommendedName>
        <fullName evidence="5">Pseudouridine synthase</fullName>
        <ecNumber evidence="5">5.4.99.-</ecNumber>
    </recommendedName>
</protein>
<keyword evidence="8" id="KW-1185">Reference proteome</keyword>
<comment type="similarity">
    <text evidence="1 5">Belongs to the pseudouridine synthase RsuA family.</text>
</comment>
<dbReference type="EC" id="5.4.99.-" evidence="5"/>
<dbReference type="InterPro" id="IPR036986">
    <property type="entry name" value="S4_RNA-bd_sf"/>
</dbReference>
<organism evidence="7 8">
    <name type="scientific">Paenibacillus pasadenensis</name>
    <dbReference type="NCBI Taxonomy" id="217090"/>
    <lineage>
        <taxon>Bacteria</taxon>
        <taxon>Bacillati</taxon>
        <taxon>Bacillota</taxon>
        <taxon>Bacilli</taxon>
        <taxon>Bacillales</taxon>
        <taxon>Paenibacillaceae</taxon>
        <taxon>Paenibacillus</taxon>
    </lineage>
</organism>
<evidence type="ECO:0000313" key="8">
    <source>
        <dbReference type="Proteomes" id="UP000234789"/>
    </source>
</evidence>
<keyword evidence="7" id="KW-0456">Lyase</keyword>
<dbReference type="GO" id="GO:0120159">
    <property type="term" value="F:rRNA pseudouridine synthase activity"/>
    <property type="evidence" value="ECO:0007669"/>
    <property type="project" value="UniProtKB-ARBA"/>
</dbReference>
<dbReference type="GO" id="GO:0016829">
    <property type="term" value="F:lyase activity"/>
    <property type="evidence" value="ECO:0007669"/>
    <property type="project" value="UniProtKB-KW"/>
</dbReference>
<dbReference type="SUPFAM" id="SSF55174">
    <property type="entry name" value="Alpha-L RNA-binding motif"/>
    <property type="match status" value="1"/>
</dbReference>